<gene>
    <name evidence="1" type="ORF">M5D96_011033</name>
</gene>
<dbReference type="AlphaFoldDB" id="A0A9P9YGI4"/>
<protein>
    <submittedName>
        <fullName evidence="1">Uncharacterized protein</fullName>
    </submittedName>
</protein>
<evidence type="ECO:0000313" key="2">
    <source>
        <dbReference type="Proteomes" id="UP001059596"/>
    </source>
</evidence>
<proteinExistence type="predicted"/>
<dbReference type="EMBL" id="JAMKOV010000022">
    <property type="protein sequence ID" value="KAI8036173.1"/>
    <property type="molecule type" value="Genomic_DNA"/>
</dbReference>
<dbReference type="Proteomes" id="UP001059596">
    <property type="component" value="Unassembled WGS sequence"/>
</dbReference>
<sequence>MKNNKQQTKQTSKQIVQVPKCMCICIMTVLPIRIEKTAAENALNPFYQRAQINQTKTFRTTPANKTG</sequence>
<keyword evidence="2" id="KW-1185">Reference proteome</keyword>
<organism evidence="1 2">
    <name type="scientific">Drosophila gunungcola</name>
    <name type="common">fruit fly</name>
    <dbReference type="NCBI Taxonomy" id="103775"/>
    <lineage>
        <taxon>Eukaryota</taxon>
        <taxon>Metazoa</taxon>
        <taxon>Ecdysozoa</taxon>
        <taxon>Arthropoda</taxon>
        <taxon>Hexapoda</taxon>
        <taxon>Insecta</taxon>
        <taxon>Pterygota</taxon>
        <taxon>Neoptera</taxon>
        <taxon>Endopterygota</taxon>
        <taxon>Diptera</taxon>
        <taxon>Brachycera</taxon>
        <taxon>Muscomorpha</taxon>
        <taxon>Ephydroidea</taxon>
        <taxon>Drosophilidae</taxon>
        <taxon>Drosophila</taxon>
        <taxon>Sophophora</taxon>
    </lineage>
</organism>
<accession>A0A9P9YGI4</accession>
<name>A0A9P9YGI4_9MUSC</name>
<reference evidence="1" key="1">
    <citation type="journal article" date="2023" name="Genome Biol. Evol.">
        <title>Long-read-based Genome Assembly of Drosophila gunungcola Reveals Fewer Chemosensory Genes in Flower-breeding Species.</title>
        <authorList>
            <person name="Negi A."/>
            <person name="Liao B.Y."/>
            <person name="Yeh S.D."/>
        </authorList>
    </citation>
    <scope>NUCLEOTIDE SEQUENCE</scope>
    <source>
        <strain evidence="1">Sukarami</strain>
    </source>
</reference>
<evidence type="ECO:0000313" key="1">
    <source>
        <dbReference type="EMBL" id="KAI8036173.1"/>
    </source>
</evidence>
<comment type="caution">
    <text evidence="1">The sequence shown here is derived from an EMBL/GenBank/DDBJ whole genome shotgun (WGS) entry which is preliminary data.</text>
</comment>
<feature type="non-terminal residue" evidence="1">
    <location>
        <position position="67"/>
    </location>
</feature>